<dbReference type="Proteomes" id="UP001306508">
    <property type="component" value="Unassembled WGS sequence"/>
</dbReference>
<evidence type="ECO:0000313" key="3">
    <source>
        <dbReference type="Proteomes" id="UP001306508"/>
    </source>
</evidence>
<keyword evidence="3" id="KW-1185">Reference proteome</keyword>
<feature type="transmembrane region" description="Helical" evidence="1">
    <location>
        <begin position="12"/>
        <end position="35"/>
    </location>
</feature>
<feature type="transmembrane region" description="Helical" evidence="1">
    <location>
        <begin position="47"/>
        <end position="66"/>
    </location>
</feature>
<accession>A0AAN7WLP8</accession>
<keyword evidence="1" id="KW-0812">Transmembrane</keyword>
<sequence>MALIKKESMLHFWTTFVLRVIFIAASILLILWFYSITVTPIFGGRSWKKKAIIGAVGVVLITATFAKTYPVLFKRARWTFAVGSTLAGLVLAAGSVAIPSWTAAICLAFSSPACVPVTDSILTYNTTNILL</sequence>
<feature type="transmembrane region" description="Helical" evidence="1">
    <location>
        <begin position="78"/>
        <end position="101"/>
    </location>
</feature>
<dbReference type="EMBL" id="JAWIZZ010000040">
    <property type="protein sequence ID" value="KAK5780924.1"/>
    <property type="molecule type" value="Genomic_DNA"/>
</dbReference>
<gene>
    <name evidence="2" type="ORF">RI543_002051</name>
</gene>
<comment type="caution">
    <text evidence="2">The sequence shown here is derived from an EMBL/GenBank/DDBJ whole genome shotgun (WGS) entry which is preliminary data.</text>
</comment>
<protein>
    <submittedName>
        <fullName evidence="2">Uncharacterized protein</fullName>
    </submittedName>
</protein>
<evidence type="ECO:0000313" key="2">
    <source>
        <dbReference type="EMBL" id="KAK5780924.1"/>
    </source>
</evidence>
<dbReference type="AlphaFoldDB" id="A0AAN7WLP8"/>
<keyword evidence="1" id="KW-1133">Transmembrane helix</keyword>
<name>A0AAN7WLP8_9SACH</name>
<keyword evidence="1" id="KW-0472">Membrane</keyword>
<organism evidence="2 3">
    <name type="scientific">Arxiozyma heterogenica</name>
    <dbReference type="NCBI Taxonomy" id="278026"/>
    <lineage>
        <taxon>Eukaryota</taxon>
        <taxon>Fungi</taxon>
        <taxon>Dikarya</taxon>
        <taxon>Ascomycota</taxon>
        <taxon>Saccharomycotina</taxon>
        <taxon>Saccharomycetes</taxon>
        <taxon>Saccharomycetales</taxon>
        <taxon>Saccharomycetaceae</taxon>
        <taxon>Arxiozyma</taxon>
    </lineage>
</organism>
<reference evidence="3" key="1">
    <citation type="submission" date="2023-07" db="EMBL/GenBank/DDBJ databases">
        <title>A draft genome of Kazachstania heterogenica Y-27499.</title>
        <authorList>
            <person name="Donic C."/>
            <person name="Kralova J.S."/>
            <person name="Fidel L."/>
            <person name="Ben-Dor S."/>
            <person name="Jung S."/>
        </authorList>
    </citation>
    <scope>NUCLEOTIDE SEQUENCE [LARGE SCALE GENOMIC DNA]</scope>
    <source>
        <strain evidence="3">Y27499</strain>
    </source>
</reference>
<evidence type="ECO:0000256" key="1">
    <source>
        <dbReference type="SAM" id="Phobius"/>
    </source>
</evidence>
<proteinExistence type="predicted"/>